<sequence length="305" mass="33636">MRKLLSFAATALLVLGFSAGAQAAGFVLLDKGKKAENFPAAPKRVVVMDYSTLDTMDELGLSSAVIAVPKMHLPKYLEKFRDKKYEDVGGVMEFDIEKIYKLKPDFIVISNRQLKSHEKLSKIAPTVNVNIDSRRYMDSFRENTLLTGRIWNKEAEAKQLISKVDTAVNRLRAEASDRGGKALLVMFSAGRYSAFGSGSRFGIIYDAFGVAQADGGIQVSNHGKAVNSEYIAKINPDYFFVVDRDAVVEGKASPKKEVENTLIRTTKAFKNGKIGYLPADHWYLANGGAKSLLLMVNDIHSVISK</sequence>
<dbReference type="PROSITE" id="PS50983">
    <property type="entry name" value="FE_B12_PBP"/>
    <property type="match status" value="1"/>
</dbReference>
<reference evidence="8 9" key="1">
    <citation type="submission" date="2019-03" db="EMBL/GenBank/DDBJ databases">
        <title>Genomic Encyclopedia of Type Strains, Phase IV (KMG-IV): sequencing the most valuable type-strain genomes for metagenomic binning, comparative biology and taxonomic classification.</title>
        <authorList>
            <person name="Goeker M."/>
        </authorList>
    </citation>
    <scope>NUCLEOTIDE SEQUENCE [LARGE SCALE GENOMIC DNA]</scope>
    <source>
        <strain evidence="8 9">DSM 24984</strain>
    </source>
</reference>
<dbReference type="Proteomes" id="UP000294614">
    <property type="component" value="Unassembled WGS sequence"/>
</dbReference>
<dbReference type="CDD" id="cd01140">
    <property type="entry name" value="FatB"/>
    <property type="match status" value="1"/>
</dbReference>
<dbReference type="RefSeq" id="WP_132871720.1">
    <property type="nucleotide sequence ID" value="NZ_SMGG01000003.1"/>
</dbReference>
<keyword evidence="4" id="KW-0408">Iron</keyword>
<dbReference type="InterPro" id="IPR033870">
    <property type="entry name" value="FatB"/>
</dbReference>
<comment type="subcellular location">
    <subcellularLocation>
        <location evidence="1">Cell envelope</location>
    </subcellularLocation>
</comment>
<dbReference type="SUPFAM" id="SSF53807">
    <property type="entry name" value="Helical backbone' metal receptor"/>
    <property type="match status" value="1"/>
</dbReference>
<proteinExistence type="inferred from homology"/>
<feature type="chain" id="PRO_5021025903" evidence="6">
    <location>
        <begin position="24"/>
        <end position="305"/>
    </location>
</feature>
<dbReference type="GO" id="GO:0030288">
    <property type="term" value="C:outer membrane-bounded periplasmic space"/>
    <property type="evidence" value="ECO:0007669"/>
    <property type="project" value="TreeGrafter"/>
</dbReference>
<evidence type="ECO:0000313" key="8">
    <source>
        <dbReference type="EMBL" id="TCK61998.1"/>
    </source>
</evidence>
<comment type="caution">
    <text evidence="8">The sequence shown here is derived from an EMBL/GenBank/DDBJ whole genome shotgun (WGS) entry which is preliminary data.</text>
</comment>
<evidence type="ECO:0000259" key="7">
    <source>
        <dbReference type="PROSITE" id="PS50983"/>
    </source>
</evidence>
<gene>
    <name evidence="8" type="ORF">C8D98_0506</name>
</gene>
<organism evidence="8 9">
    <name type="scientific">Seleniivibrio woodruffii</name>
    <dbReference type="NCBI Taxonomy" id="1078050"/>
    <lineage>
        <taxon>Bacteria</taxon>
        <taxon>Pseudomonadati</taxon>
        <taxon>Deferribacterota</taxon>
        <taxon>Deferribacteres</taxon>
        <taxon>Deferribacterales</taxon>
        <taxon>Geovibrionaceae</taxon>
        <taxon>Seleniivibrio</taxon>
    </lineage>
</organism>
<dbReference type="Gene3D" id="3.40.50.1980">
    <property type="entry name" value="Nitrogenase molybdenum iron protein domain"/>
    <property type="match status" value="2"/>
</dbReference>
<evidence type="ECO:0000256" key="4">
    <source>
        <dbReference type="ARBA" id="ARBA00022496"/>
    </source>
</evidence>
<dbReference type="InterPro" id="IPR051313">
    <property type="entry name" value="Bact_iron-sidero_bind"/>
</dbReference>
<keyword evidence="9" id="KW-1185">Reference proteome</keyword>
<keyword evidence="3" id="KW-0813">Transport</keyword>
<evidence type="ECO:0000256" key="1">
    <source>
        <dbReference type="ARBA" id="ARBA00004196"/>
    </source>
</evidence>
<evidence type="ECO:0000256" key="6">
    <source>
        <dbReference type="SAM" id="SignalP"/>
    </source>
</evidence>
<comment type="similarity">
    <text evidence="2">Belongs to the bacterial solute-binding protein 8 family.</text>
</comment>
<keyword evidence="4" id="KW-0410">Iron transport</keyword>
<dbReference type="AlphaFoldDB" id="A0A4R1KBP7"/>
<evidence type="ECO:0000256" key="5">
    <source>
        <dbReference type="ARBA" id="ARBA00022729"/>
    </source>
</evidence>
<evidence type="ECO:0000256" key="3">
    <source>
        <dbReference type="ARBA" id="ARBA00022448"/>
    </source>
</evidence>
<dbReference type="Pfam" id="PF01497">
    <property type="entry name" value="Peripla_BP_2"/>
    <property type="match status" value="1"/>
</dbReference>
<feature type="domain" description="Fe/B12 periplasmic-binding" evidence="7">
    <location>
        <begin position="44"/>
        <end position="305"/>
    </location>
</feature>
<evidence type="ECO:0000313" key="9">
    <source>
        <dbReference type="Proteomes" id="UP000294614"/>
    </source>
</evidence>
<accession>A0A4R1KBP7</accession>
<evidence type="ECO:0000256" key="2">
    <source>
        <dbReference type="ARBA" id="ARBA00008814"/>
    </source>
</evidence>
<protein>
    <submittedName>
        <fullName evidence="8">Iron complex transport system substrate-binding protein</fullName>
    </submittedName>
</protein>
<dbReference type="GO" id="GO:1901678">
    <property type="term" value="P:iron coordination entity transport"/>
    <property type="evidence" value="ECO:0007669"/>
    <property type="project" value="UniProtKB-ARBA"/>
</dbReference>
<keyword evidence="4" id="KW-0406">Ion transport</keyword>
<keyword evidence="5 6" id="KW-0732">Signal</keyword>
<dbReference type="PANTHER" id="PTHR30532">
    <property type="entry name" value="IRON III DICITRATE-BINDING PERIPLASMIC PROTEIN"/>
    <property type="match status" value="1"/>
</dbReference>
<dbReference type="OrthoDB" id="63946at2"/>
<dbReference type="EMBL" id="SMGG01000003">
    <property type="protein sequence ID" value="TCK61998.1"/>
    <property type="molecule type" value="Genomic_DNA"/>
</dbReference>
<dbReference type="InterPro" id="IPR002491">
    <property type="entry name" value="ABC_transptr_periplasmic_BD"/>
</dbReference>
<dbReference type="PANTHER" id="PTHR30532:SF28">
    <property type="entry name" value="PETROBACTIN-BINDING PROTEIN YCLQ"/>
    <property type="match status" value="1"/>
</dbReference>
<name>A0A4R1KBP7_9BACT</name>
<feature type="signal peptide" evidence="6">
    <location>
        <begin position="1"/>
        <end position="23"/>
    </location>
</feature>